<evidence type="ECO:0000313" key="1">
    <source>
        <dbReference type="EMBL" id="MFC4768726.1"/>
    </source>
</evidence>
<accession>A0ABV9Q3G3</accession>
<proteinExistence type="predicted"/>
<name>A0ABV9Q3G3_9BACL</name>
<gene>
    <name evidence="1" type="ORF">ACFO8Q_15380</name>
</gene>
<dbReference type="EMBL" id="JBHSHC010000112">
    <property type="protein sequence ID" value="MFC4768726.1"/>
    <property type="molecule type" value="Genomic_DNA"/>
</dbReference>
<dbReference type="Proteomes" id="UP001596002">
    <property type="component" value="Unassembled WGS sequence"/>
</dbReference>
<sequence>MKQTTLMLICHNDHRGTLTPYDSSKEKKKARNQAPLLRVHVGFRTSHCDCMSVSKVRQDTGMGYRSAKMTLGKVVL</sequence>
<comment type="caution">
    <text evidence="1">The sequence shown here is derived from an EMBL/GenBank/DDBJ whole genome shotgun (WGS) entry which is preliminary data.</text>
</comment>
<reference evidence="2" key="1">
    <citation type="journal article" date="2019" name="Int. J. Syst. Evol. Microbiol.">
        <title>The Global Catalogue of Microorganisms (GCM) 10K type strain sequencing project: providing services to taxonomists for standard genome sequencing and annotation.</title>
        <authorList>
            <consortium name="The Broad Institute Genomics Platform"/>
            <consortium name="The Broad Institute Genome Sequencing Center for Infectious Disease"/>
            <person name="Wu L."/>
            <person name="Ma J."/>
        </authorList>
    </citation>
    <scope>NUCLEOTIDE SEQUENCE [LARGE SCALE GENOMIC DNA]</scope>
    <source>
        <strain evidence="2">WYCCWR 12678</strain>
    </source>
</reference>
<protein>
    <submittedName>
        <fullName evidence="1">Uncharacterized protein</fullName>
    </submittedName>
</protein>
<evidence type="ECO:0000313" key="2">
    <source>
        <dbReference type="Proteomes" id="UP001596002"/>
    </source>
</evidence>
<dbReference type="RefSeq" id="WP_380026671.1">
    <property type="nucleotide sequence ID" value="NZ_JBHSHC010000112.1"/>
</dbReference>
<organism evidence="1 2">
    <name type="scientific">Effusibacillus consociatus</name>
    <dbReference type="NCBI Taxonomy" id="1117041"/>
    <lineage>
        <taxon>Bacteria</taxon>
        <taxon>Bacillati</taxon>
        <taxon>Bacillota</taxon>
        <taxon>Bacilli</taxon>
        <taxon>Bacillales</taxon>
        <taxon>Alicyclobacillaceae</taxon>
        <taxon>Effusibacillus</taxon>
    </lineage>
</organism>
<keyword evidence="2" id="KW-1185">Reference proteome</keyword>